<dbReference type="AlphaFoldDB" id="A0A816YXT5"/>
<evidence type="ECO:0000313" key="1">
    <source>
        <dbReference type="EMBL" id="CAF2173714.1"/>
    </source>
</evidence>
<reference evidence="1" key="1">
    <citation type="submission" date="2021-01" db="EMBL/GenBank/DDBJ databases">
        <authorList>
            <consortium name="Genoscope - CEA"/>
            <person name="William W."/>
        </authorList>
    </citation>
    <scope>NUCLEOTIDE SEQUENCE</scope>
</reference>
<dbReference type="EMBL" id="HG994361">
    <property type="protein sequence ID" value="CAF2173714.1"/>
    <property type="molecule type" value="Genomic_DNA"/>
</dbReference>
<accession>A0A816YXT5</accession>
<dbReference type="Proteomes" id="UP001295469">
    <property type="component" value="Chromosome A07"/>
</dbReference>
<proteinExistence type="predicted"/>
<organism evidence="1">
    <name type="scientific">Brassica napus</name>
    <name type="common">Rape</name>
    <dbReference type="NCBI Taxonomy" id="3708"/>
    <lineage>
        <taxon>Eukaryota</taxon>
        <taxon>Viridiplantae</taxon>
        <taxon>Streptophyta</taxon>
        <taxon>Embryophyta</taxon>
        <taxon>Tracheophyta</taxon>
        <taxon>Spermatophyta</taxon>
        <taxon>Magnoliopsida</taxon>
        <taxon>eudicotyledons</taxon>
        <taxon>Gunneridae</taxon>
        <taxon>Pentapetalae</taxon>
        <taxon>rosids</taxon>
        <taxon>malvids</taxon>
        <taxon>Brassicales</taxon>
        <taxon>Brassicaceae</taxon>
        <taxon>Brassiceae</taxon>
        <taxon>Brassica</taxon>
    </lineage>
</organism>
<sequence>MQVDGLAAECRRVKRLEAAENFQSEFQFRRSLFLASTTAVPVAPICYAADLMMISSEGP</sequence>
<protein>
    <submittedName>
        <fullName evidence="1">(rape) hypothetical protein</fullName>
    </submittedName>
</protein>
<name>A0A816YXT5_BRANA</name>
<gene>
    <name evidence="1" type="ORF">DARMORV10_A07P24460.1</name>
</gene>